<evidence type="ECO:0000313" key="1">
    <source>
        <dbReference type="EMBL" id="TFI58065.1"/>
    </source>
</evidence>
<accession>A0A4Y8ZSG7</accession>
<sequence>MRDQYDAQLWIDHHDQFSRWIGGSIRSLAGAIGRVLADRPAGAQLLAATVATSLTLLTFTASAV</sequence>
<dbReference type="EMBL" id="SPDV01000020">
    <property type="protein sequence ID" value="TFI58065.1"/>
    <property type="molecule type" value="Genomic_DNA"/>
</dbReference>
<proteinExistence type="predicted"/>
<keyword evidence="2" id="KW-1185">Reference proteome</keyword>
<protein>
    <submittedName>
        <fullName evidence="1">Uncharacterized protein</fullName>
    </submittedName>
</protein>
<reference evidence="1 2" key="1">
    <citation type="submission" date="2019-03" db="EMBL/GenBank/DDBJ databases">
        <title>Genome sequence of Sphingomonas sp. 17J27-24.</title>
        <authorList>
            <person name="Kim M."/>
            <person name="Maeng S."/>
            <person name="Sathiyaraj S."/>
        </authorList>
    </citation>
    <scope>NUCLEOTIDE SEQUENCE [LARGE SCALE GENOMIC DNA]</scope>
    <source>
        <strain evidence="1 2">17J27-24</strain>
    </source>
</reference>
<dbReference type="RefSeq" id="WP_135086959.1">
    <property type="nucleotide sequence ID" value="NZ_SPDV01000020.1"/>
</dbReference>
<evidence type="ECO:0000313" key="2">
    <source>
        <dbReference type="Proteomes" id="UP000298213"/>
    </source>
</evidence>
<dbReference type="AlphaFoldDB" id="A0A4Y8ZSG7"/>
<name>A0A4Y8ZSG7_9SPHN</name>
<dbReference type="Proteomes" id="UP000298213">
    <property type="component" value="Unassembled WGS sequence"/>
</dbReference>
<organism evidence="1 2">
    <name type="scientific">Sphingomonas parva</name>
    <dbReference type="NCBI Taxonomy" id="2555898"/>
    <lineage>
        <taxon>Bacteria</taxon>
        <taxon>Pseudomonadati</taxon>
        <taxon>Pseudomonadota</taxon>
        <taxon>Alphaproteobacteria</taxon>
        <taxon>Sphingomonadales</taxon>
        <taxon>Sphingomonadaceae</taxon>
        <taxon>Sphingomonas</taxon>
    </lineage>
</organism>
<comment type="caution">
    <text evidence="1">The sequence shown here is derived from an EMBL/GenBank/DDBJ whole genome shotgun (WGS) entry which is preliminary data.</text>
</comment>
<gene>
    <name evidence="1" type="ORF">E2493_11725</name>
</gene>
<dbReference type="OrthoDB" id="7573454at2"/>